<dbReference type="Proteomes" id="UP000004211">
    <property type="component" value="Unassembled WGS sequence"/>
</dbReference>
<proteinExistence type="predicted"/>
<reference evidence="1 2" key="1">
    <citation type="submission" date="2010-08" db="EMBL/GenBank/DDBJ databases">
        <authorList>
            <person name="Durkin A.S."/>
            <person name="Madupu R."/>
            <person name="Torralba M."/>
            <person name="Gillis M."/>
            <person name="Methe B."/>
            <person name="Sutton G."/>
            <person name="Nelson K.E."/>
        </authorList>
    </citation>
    <scope>NUCLEOTIDE SEQUENCE [LARGE SCALE GENOMIC DNA]</scope>
    <source>
        <strain evidence="1 2">ACS-049-V-Sch6</strain>
    </source>
</reference>
<dbReference type="RefSeq" id="WP_005375768.1">
    <property type="nucleotide sequence ID" value="NZ_AEDR01000013.1"/>
</dbReference>
<accession>E1L4H1</accession>
<organism evidence="1 2">
    <name type="scientific">Veillonella atypica ACS-049-V-Sch6</name>
    <dbReference type="NCBI Taxonomy" id="866776"/>
    <lineage>
        <taxon>Bacteria</taxon>
        <taxon>Bacillati</taxon>
        <taxon>Bacillota</taxon>
        <taxon>Negativicutes</taxon>
        <taxon>Veillonellales</taxon>
        <taxon>Veillonellaceae</taxon>
        <taxon>Veillonella</taxon>
    </lineage>
</organism>
<dbReference type="EMBL" id="AEDR01000013">
    <property type="protein sequence ID" value="EFL56761.1"/>
    <property type="molecule type" value="Genomic_DNA"/>
</dbReference>
<dbReference type="AlphaFoldDB" id="E1L4H1"/>
<name>E1L4H1_9FIRM</name>
<dbReference type="eggNOG" id="COG0790">
    <property type="taxonomic scope" value="Bacteria"/>
</dbReference>
<evidence type="ECO:0000313" key="2">
    <source>
        <dbReference type="Proteomes" id="UP000004211"/>
    </source>
</evidence>
<comment type="caution">
    <text evidence="1">The sequence shown here is derived from an EMBL/GenBank/DDBJ whole genome shotgun (WGS) entry which is preliminary data.</text>
</comment>
<protein>
    <submittedName>
        <fullName evidence="1">Uncharacterized protein</fullName>
    </submittedName>
</protein>
<sequence>MTTELENKRRAAYALNLCTVSVSQIIDYEDIIVLEQEYEAILNNLNLEAMPKDEPLLLIIKQILDVITFFRIDKVERAFIEEEYNKQVRNAIWSAVPNFGMLIAGGNLMSTGVAIATQVGLGYMNYRNNRNEYKRSREHKLWQLQRAAIEQFNGLRRELFATAWRLADKYKFPDKYRLTERQITNYNEILQDTNIIRRYERLDAIKEYFEAYPPFWYYLGSVANRICRERKDLDVNYYRKIAIDSFEKYWAINERGLLREDQVAAGCALEYIDILLDPLNNLTETSRVEALMRQAIDYSGRSNDVLQCCAFYNLRINKYKEAAKLYKYLVNESYNTLFNAQILSSLYVRLNDHFGYKLLKELVDETGRYLYPFEKGRLKSNDKEFTEKLFNNLKSRYEYFFDKFNNKYQIEFNNILFGFTKSNRQTILLDSKFEETIKLFFYSQNNRNKAIFSDYFSSINYGEKILELLNRYVKDLFSLTLLNKRDGIKKIRASIEENLRGFYSKPEYSDEWCKKALGINKRFSKVLINTKSVISSDFKSCESTIDLSNIHILDEEITSLASQKEILIPINMVNEVKVGTAKKESLEFTLEFLGYDARELQLKEEINNDLKYIIKNAFEGCNSVKIIVDTNKFFSEYFLNNNKLEQEAITIVELMNSQKYIVFCKSYFCVCVNNEHSEFRPYDTGRQAEFEDRENIINFRKSSMMNEVMNILPKSSDNINKLEANPDIIKRIKWLANEITQYKDRKKFM</sequence>
<evidence type="ECO:0000313" key="1">
    <source>
        <dbReference type="EMBL" id="EFL56761.1"/>
    </source>
</evidence>
<gene>
    <name evidence="1" type="ORF">HMPREF9321_1525</name>
</gene>